<dbReference type="Gene3D" id="3.40.1460.10">
    <property type="entry name" value="Nuclease A inhibitor-like"/>
    <property type="match status" value="1"/>
</dbReference>
<dbReference type="InterPro" id="IPR012489">
    <property type="entry name" value="NucleaseA_inhib-like"/>
</dbReference>
<protein>
    <submittedName>
        <fullName evidence="1">Nuclease A inhibitor-like protein</fullName>
    </submittedName>
</protein>
<sequence length="263" mass="28593">MPTIATSDVHTALNRAAEQLLGAAGPDGIVSRKDIRTKLLSLEGTERALVDTLYRFIDRRDSARSARVTKADIGAALKFIQTDLVDRFDLDNNGLSEDEIARMSELGKLAVTLARSLKAATAPTGEALAKKLGELSKGLFFDGYYGSEGGVPIQPFHAAAKLSQLTPDVLRSTLKLTNRPEHEVARFESADPCLQALINAHYDMPEHEQAEELVRFMKAHLRELHAAILGRDNPELGAEHPLYIVGTDSAGNLVGLKTGVIWT</sequence>
<dbReference type="Pfam" id="PF07924">
    <property type="entry name" value="NuiA"/>
    <property type="match status" value="1"/>
</dbReference>
<name>A0A1H8A524_STIAU</name>
<proteinExistence type="predicted"/>
<evidence type="ECO:0000313" key="1">
    <source>
        <dbReference type="EMBL" id="SEM65691.1"/>
    </source>
</evidence>
<gene>
    <name evidence="1" type="ORF">SAMN05444354_120110</name>
</gene>
<evidence type="ECO:0000313" key="2">
    <source>
        <dbReference type="Proteomes" id="UP000182719"/>
    </source>
</evidence>
<dbReference type="OrthoDB" id="5522838at2"/>
<keyword evidence="2" id="KW-1185">Reference proteome</keyword>
<dbReference type="Proteomes" id="UP000182719">
    <property type="component" value="Unassembled WGS sequence"/>
</dbReference>
<dbReference type="AlphaFoldDB" id="A0A1H8A524"/>
<dbReference type="RefSeq" id="WP_075009889.1">
    <property type="nucleotide sequence ID" value="NZ_FOAP01000020.1"/>
</dbReference>
<organism evidence="1 2">
    <name type="scientific">Stigmatella aurantiaca</name>
    <dbReference type="NCBI Taxonomy" id="41"/>
    <lineage>
        <taxon>Bacteria</taxon>
        <taxon>Pseudomonadati</taxon>
        <taxon>Myxococcota</taxon>
        <taxon>Myxococcia</taxon>
        <taxon>Myxococcales</taxon>
        <taxon>Cystobacterineae</taxon>
        <taxon>Archangiaceae</taxon>
        <taxon>Stigmatella</taxon>
    </lineage>
</organism>
<accession>A0A1H8A524</accession>
<dbReference type="EMBL" id="FOAP01000020">
    <property type="protein sequence ID" value="SEM65691.1"/>
    <property type="molecule type" value="Genomic_DNA"/>
</dbReference>
<reference evidence="2" key="1">
    <citation type="submission" date="2016-10" db="EMBL/GenBank/DDBJ databases">
        <authorList>
            <person name="Varghese N."/>
            <person name="Submissions S."/>
        </authorList>
    </citation>
    <scope>NUCLEOTIDE SEQUENCE [LARGE SCALE GENOMIC DNA]</scope>
    <source>
        <strain evidence="2">DSM 17044</strain>
    </source>
</reference>